<comment type="similarity">
    <text evidence="2 6">Belongs to the SURF1 family.</text>
</comment>
<evidence type="ECO:0000313" key="7">
    <source>
        <dbReference type="EMBL" id="PVH28982.1"/>
    </source>
</evidence>
<keyword evidence="3 6" id="KW-0812">Transmembrane</keyword>
<dbReference type="AlphaFoldDB" id="A0A2T8HUG6"/>
<dbReference type="InterPro" id="IPR045214">
    <property type="entry name" value="Surf1/Surf4"/>
</dbReference>
<comment type="caution">
    <text evidence="7">The sequence shown here is derived from an EMBL/GenBank/DDBJ whole genome shotgun (WGS) entry which is preliminary data.</text>
</comment>
<evidence type="ECO:0000313" key="8">
    <source>
        <dbReference type="Proteomes" id="UP000245911"/>
    </source>
</evidence>
<dbReference type="PANTHER" id="PTHR23427:SF2">
    <property type="entry name" value="SURFEIT LOCUS PROTEIN 1"/>
    <property type="match status" value="1"/>
</dbReference>
<dbReference type="EMBL" id="QDKM01000003">
    <property type="protein sequence ID" value="PVH28982.1"/>
    <property type="molecule type" value="Genomic_DNA"/>
</dbReference>
<dbReference type="PROSITE" id="PS50895">
    <property type="entry name" value="SURF1"/>
    <property type="match status" value="1"/>
</dbReference>
<gene>
    <name evidence="7" type="ORF">DDE20_08065</name>
</gene>
<keyword evidence="6" id="KW-1003">Cell membrane</keyword>
<dbReference type="InterPro" id="IPR002994">
    <property type="entry name" value="Surf1/Shy1"/>
</dbReference>
<evidence type="ECO:0000256" key="6">
    <source>
        <dbReference type="RuleBase" id="RU363076"/>
    </source>
</evidence>
<keyword evidence="8" id="KW-1185">Reference proteome</keyword>
<comment type="subcellular location">
    <subcellularLocation>
        <location evidence="6">Cell membrane</location>
        <topology evidence="6">Multi-pass membrane protein</topology>
    </subcellularLocation>
    <subcellularLocation>
        <location evidence="1">Membrane</location>
    </subcellularLocation>
</comment>
<dbReference type="OrthoDB" id="6079986at2"/>
<comment type="caution">
    <text evidence="6">Lacks conserved residue(s) required for the propagation of feature annotation.</text>
</comment>
<evidence type="ECO:0000256" key="5">
    <source>
        <dbReference type="ARBA" id="ARBA00023136"/>
    </source>
</evidence>
<protein>
    <recommendedName>
        <fullName evidence="6">SURF1-like protein</fullName>
    </recommendedName>
</protein>
<organism evidence="7 8">
    <name type="scientific">Pararhodobacter oceanensis</name>
    <dbReference type="NCBI Taxonomy" id="2172121"/>
    <lineage>
        <taxon>Bacteria</taxon>
        <taxon>Pseudomonadati</taxon>
        <taxon>Pseudomonadota</taxon>
        <taxon>Alphaproteobacteria</taxon>
        <taxon>Rhodobacterales</taxon>
        <taxon>Paracoccaceae</taxon>
        <taxon>Pararhodobacter</taxon>
    </lineage>
</organism>
<keyword evidence="4 6" id="KW-1133">Transmembrane helix</keyword>
<evidence type="ECO:0000256" key="1">
    <source>
        <dbReference type="ARBA" id="ARBA00004370"/>
    </source>
</evidence>
<evidence type="ECO:0000256" key="4">
    <source>
        <dbReference type="ARBA" id="ARBA00022989"/>
    </source>
</evidence>
<sequence>MLKRMIGPVLFGIIGVAILLSLGNWQVARLEWKAAIIANIEARIHADPVAVPEAPDREADRYLPVEAAGRYTGEAVHVLSSQRERGTGSRVIAVLETETGRRLLVDRGFISDAARLQEELAAPQAEVTGNLLWPLDSDSFTPAPDLDRDLWFSRDADPIAEYLDTEAIMIIAREDAPRVQGLVPVPITTAGIKNDHFGYAVTWFSLAFVWAVMTVILVWRIRQQTA</sequence>
<reference evidence="7 8" key="1">
    <citation type="submission" date="2018-04" db="EMBL/GenBank/DDBJ databases">
        <title>Pararhodobacter oceanense sp. nov., isolated from marine intertidal sediment.</title>
        <authorList>
            <person name="Wang X.-L."/>
            <person name="Du Z.-J."/>
        </authorList>
    </citation>
    <scope>NUCLEOTIDE SEQUENCE [LARGE SCALE GENOMIC DNA]</scope>
    <source>
        <strain evidence="7 8">AM505</strain>
    </source>
</reference>
<dbReference type="CDD" id="cd06662">
    <property type="entry name" value="SURF1"/>
    <property type="match status" value="1"/>
</dbReference>
<keyword evidence="5 6" id="KW-0472">Membrane</keyword>
<feature type="transmembrane region" description="Helical" evidence="6">
    <location>
        <begin position="197"/>
        <end position="219"/>
    </location>
</feature>
<dbReference type="PANTHER" id="PTHR23427">
    <property type="entry name" value="SURFEIT LOCUS PROTEIN"/>
    <property type="match status" value="1"/>
</dbReference>
<dbReference type="GO" id="GO:0005886">
    <property type="term" value="C:plasma membrane"/>
    <property type="evidence" value="ECO:0007669"/>
    <property type="project" value="UniProtKB-SubCell"/>
</dbReference>
<dbReference type="Proteomes" id="UP000245911">
    <property type="component" value="Unassembled WGS sequence"/>
</dbReference>
<evidence type="ECO:0000256" key="2">
    <source>
        <dbReference type="ARBA" id="ARBA00007165"/>
    </source>
</evidence>
<accession>A0A2T8HUG6</accession>
<dbReference type="Pfam" id="PF02104">
    <property type="entry name" value="SURF1"/>
    <property type="match status" value="1"/>
</dbReference>
<evidence type="ECO:0000256" key="3">
    <source>
        <dbReference type="ARBA" id="ARBA00022692"/>
    </source>
</evidence>
<name>A0A2T8HUG6_9RHOB</name>
<proteinExistence type="inferred from homology"/>
<dbReference type="RefSeq" id="WP_116557977.1">
    <property type="nucleotide sequence ID" value="NZ_QDKM01000003.1"/>
</dbReference>